<sequence length="452" mass="50328">MMSNSNNRSPIMMNIKGNSPIKKISKAARRGTKLAASAAHKGSQFYEQVQTRMAEVDNKEKSPSRHHHSSAASSSDMASADHRSRVRDQINRFNSVAVPPRRSNDGSNNDTKEHRHHHEVTTTTRRQHRQQQPDDSKRLIEYADSNETPSLNPNYYEKENESNLPAAVDTTTPYSFTSKDGVRVLSPAMHRQRRKTPKKTSASSSSSSPQKASSSLSSSPKKATSSSQPNLPPPPESNIEACDETEMLKKQLRALEKDNEKLMKRNSRLERKCDKLARDNTQLIGEVEVVQAAGNISTANTAHQKGNSNSLGHNDSYGVHQEPNKRDPDDHPLIGSPLRKHMKLVHDSAESNCTVTMRKAPFPLLPPDQTRAIMEARMKEMKEEEDGQHLGMLGNVTGTPSLDVDASFALSYKKRRGKRTKDGEGDSSEEEEAVDLLTSAAFMFKTSRRNLL</sequence>
<gene>
    <name evidence="2" type="ORF">QTG54_000502</name>
</gene>
<feature type="compositionally biased region" description="Polar residues" evidence="1">
    <location>
        <begin position="169"/>
        <end position="178"/>
    </location>
</feature>
<feature type="compositionally biased region" description="Polar residues" evidence="1">
    <location>
        <begin position="298"/>
        <end position="313"/>
    </location>
</feature>
<evidence type="ECO:0000313" key="2">
    <source>
        <dbReference type="EMBL" id="KAK1748563.1"/>
    </source>
</evidence>
<comment type="caution">
    <text evidence="2">The sequence shown here is derived from an EMBL/GenBank/DDBJ whole genome shotgun (WGS) entry which is preliminary data.</text>
</comment>
<reference evidence="2" key="1">
    <citation type="submission" date="2023-06" db="EMBL/GenBank/DDBJ databases">
        <title>Survivors Of The Sea: Transcriptome response of Skeletonema marinoi to long-term dormancy.</title>
        <authorList>
            <person name="Pinder M.I.M."/>
            <person name="Kourtchenko O."/>
            <person name="Robertson E.K."/>
            <person name="Larsson T."/>
            <person name="Maumus F."/>
            <person name="Osuna-Cruz C.M."/>
            <person name="Vancaester E."/>
            <person name="Stenow R."/>
            <person name="Vandepoele K."/>
            <person name="Ploug H."/>
            <person name="Bruchert V."/>
            <person name="Godhe A."/>
            <person name="Topel M."/>
        </authorList>
    </citation>
    <scope>NUCLEOTIDE SEQUENCE</scope>
    <source>
        <strain evidence="2">R05AC</strain>
    </source>
</reference>
<protein>
    <submittedName>
        <fullName evidence="2">Uncharacterized protein</fullName>
    </submittedName>
</protein>
<proteinExistence type="predicted"/>
<dbReference type="Proteomes" id="UP001224775">
    <property type="component" value="Unassembled WGS sequence"/>
</dbReference>
<accession>A0AAD8YM76</accession>
<feature type="compositionally biased region" description="Basic residues" evidence="1">
    <location>
        <begin position="23"/>
        <end position="32"/>
    </location>
</feature>
<name>A0AAD8YM76_9STRA</name>
<dbReference type="AlphaFoldDB" id="A0AAD8YM76"/>
<feature type="compositionally biased region" description="Basic and acidic residues" evidence="1">
    <location>
        <begin position="79"/>
        <end position="90"/>
    </location>
</feature>
<organism evidence="2 3">
    <name type="scientific">Skeletonema marinoi</name>
    <dbReference type="NCBI Taxonomy" id="267567"/>
    <lineage>
        <taxon>Eukaryota</taxon>
        <taxon>Sar</taxon>
        <taxon>Stramenopiles</taxon>
        <taxon>Ochrophyta</taxon>
        <taxon>Bacillariophyta</taxon>
        <taxon>Coscinodiscophyceae</taxon>
        <taxon>Thalassiosirophycidae</taxon>
        <taxon>Thalassiosirales</taxon>
        <taxon>Skeletonemataceae</taxon>
        <taxon>Skeletonema</taxon>
        <taxon>Skeletonema marinoi-dohrnii complex</taxon>
    </lineage>
</organism>
<feature type="compositionally biased region" description="Basic and acidic residues" evidence="1">
    <location>
        <begin position="131"/>
        <end position="141"/>
    </location>
</feature>
<evidence type="ECO:0000313" key="3">
    <source>
        <dbReference type="Proteomes" id="UP001224775"/>
    </source>
</evidence>
<feature type="compositionally biased region" description="Basic and acidic residues" evidence="1">
    <location>
        <begin position="54"/>
        <end position="63"/>
    </location>
</feature>
<feature type="compositionally biased region" description="Basic and acidic residues" evidence="1">
    <location>
        <begin position="322"/>
        <end position="332"/>
    </location>
</feature>
<evidence type="ECO:0000256" key="1">
    <source>
        <dbReference type="SAM" id="MobiDB-lite"/>
    </source>
</evidence>
<feature type="region of interest" description="Disordered" evidence="1">
    <location>
        <begin position="298"/>
        <end position="332"/>
    </location>
</feature>
<keyword evidence="3" id="KW-1185">Reference proteome</keyword>
<feature type="region of interest" description="Disordered" evidence="1">
    <location>
        <begin position="1"/>
        <end position="246"/>
    </location>
</feature>
<feature type="compositionally biased region" description="Low complexity" evidence="1">
    <location>
        <begin position="199"/>
        <end position="227"/>
    </location>
</feature>
<dbReference type="EMBL" id="JATAAI010000001">
    <property type="protein sequence ID" value="KAK1748563.1"/>
    <property type="molecule type" value="Genomic_DNA"/>
</dbReference>